<protein>
    <submittedName>
        <fullName evidence="2">Uncharacterized protein</fullName>
    </submittedName>
</protein>
<sequence length="184" mass="21522">MYNLENISPMSSDLSPSERIEGCSFHTFRKHRPYHCALRDAYKLKHWFIEQSQINIRKRDNIYVTLCLSFKIDEEDRENSYSYKSGSEQSPVEEEENDTNTELEHSVKPSKTITIALPEKLNSRGYETSKFTKPRLTPPVLFVQKDLMDTLNFYYSKFLSTTLLLALSRNNGVNVGRFCFLWDA</sequence>
<keyword evidence="3" id="KW-1185">Reference proteome</keyword>
<evidence type="ECO:0000256" key="1">
    <source>
        <dbReference type="SAM" id="MobiDB-lite"/>
    </source>
</evidence>
<name>E2BGB5_HARSA</name>
<proteinExistence type="predicted"/>
<evidence type="ECO:0000313" key="2">
    <source>
        <dbReference type="EMBL" id="EFN85265.1"/>
    </source>
</evidence>
<feature type="compositionally biased region" description="Acidic residues" evidence="1">
    <location>
        <begin position="91"/>
        <end position="101"/>
    </location>
</feature>
<feature type="compositionally biased region" description="Polar residues" evidence="1">
    <location>
        <begin position="80"/>
        <end position="90"/>
    </location>
</feature>
<reference evidence="2 3" key="1">
    <citation type="journal article" date="2010" name="Science">
        <title>Genomic comparison of the ants Camponotus floridanus and Harpegnathos saltator.</title>
        <authorList>
            <person name="Bonasio R."/>
            <person name="Zhang G."/>
            <person name="Ye C."/>
            <person name="Mutti N.S."/>
            <person name="Fang X."/>
            <person name="Qin N."/>
            <person name="Donahue G."/>
            <person name="Yang P."/>
            <person name="Li Q."/>
            <person name="Li C."/>
            <person name="Zhang P."/>
            <person name="Huang Z."/>
            <person name="Berger S.L."/>
            <person name="Reinberg D."/>
            <person name="Wang J."/>
            <person name="Liebig J."/>
        </authorList>
    </citation>
    <scope>NUCLEOTIDE SEQUENCE [LARGE SCALE GENOMIC DNA]</scope>
    <source>
        <strain evidence="2 3">R22 G/1</strain>
    </source>
</reference>
<dbReference type="AlphaFoldDB" id="E2BGB5"/>
<dbReference type="EMBL" id="GL448140">
    <property type="protein sequence ID" value="EFN85265.1"/>
    <property type="molecule type" value="Genomic_DNA"/>
</dbReference>
<dbReference type="Proteomes" id="UP000008237">
    <property type="component" value="Unassembled WGS sequence"/>
</dbReference>
<organism evidence="3">
    <name type="scientific">Harpegnathos saltator</name>
    <name type="common">Jerdon's jumping ant</name>
    <dbReference type="NCBI Taxonomy" id="610380"/>
    <lineage>
        <taxon>Eukaryota</taxon>
        <taxon>Metazoa</taxon>
        <taxon>Ecdysozoa</taxon>
        <taxon>Arthropoda</taxon>
        <taxon>Hexapoda</taxon>
        <taxon>Insecta</taxon>
        <taxon>Pterygota</taxon>
        <taxon>Neoptera</taxon>
        <taxon>Endopterygota</taxon>
        <taxon>Hymenoptera</taxon>
        <taxon>Apocrita</taxon>
        <taxon>Aculeata</taxon>
        <taxon>Formicoidea</taxon>
        <taxon>Formicidae</taxon>
        <taxon>Ponerinae</taxon>
        <taxon>Ponerini</taxon>
        <taxon>Harpegnathos</taxon>
    </lineage>
</organism>
<dbReference type="OrthoDB" id="69646at2759"/>
<evidence type="ECO:0000313" key="3">
    <source>
        <dbReference type="Proteomes" id="UP000008237"/>
    </source>
</evidence>
<feature type="region of interest" description="Disordered" evidence="1">
    <location>
        <begin position="80"/>
        <end position="105"/>
    </location>
</feature>
<gene>
    <name evidence="2" type="ORF">EAI_05122</name>
</gene>
<dbReference type="InParanoid" id="E2BGB5"/>
<accession>E2BGB5</accession>